<feature type="chain" id="PRO_5047414012" evidence="2">
    <location>
        <begin position="21"/>
        <end position="147"/>
    </location>
</feature>
<dbReference type="Proteomes" id="UP001230685">
    <property type="component" value="Unassembled WGS sequence"/>
</dbReference>
<dbReference type="PROSITE" id="PS51257">
    <property type="entry name" value="PROKAR_LIPOPROTEIN"/>
    <property type="match status" value="1"/>
</dbReference>
<accession>A0ABT9EJV4</accession>
<organism evidence="3 4">
    <name type="scientific">Sphingomonas aurea</name>
    <dbReference type="NCBI Taxonomy" id="3063994"/>
    <lineage>
        <taxon>Bacteria</taxon>
        <taxon>Pseudomonadati</taxon>
        <taxon>Pseudomonadota</taxon>
        <taxon>Alphaproteobacteria</taxon>
        <taxon>Sphingomonadales</taxon>
        <taxon>Sphingomonadaceae</taxon>
        <taxon>Sphingomonas</taxon>
    </lineage>
</organism>
<reference evidence="3 4" key="1">
    <citation type="submission" date="2023-07" db="EMBL/GenBank/DDBJ databases">
        <authorList>
            <person name="Kim M.K."/>
        </authorList>
    </citation>
    <scope>NUCLEOTIDE SEQUENCE [LARGE SCALE GENOMIC DNA]</scope>
    <source>
        <strain evidence="3 4">KR1UV-12</strain>
    </source>
</reference>
<feature type="compositionally biased region" description="Pro residues" evidence="1">
    <location>
        <begin position="136"/>
        <end position="147"/>
    </location>
</feature>
<evidence type="ECO:0000256" key="1">
    <source>
        <dbReference type="SAM" id="MobiDB-lite"/>
    </source>
</evidence>
<gene>
    <name evidence="3" type="ORF">Q5H91_08500</name>
</gene>
<feature type="region of interest" description="Disordered" evidence="1">
    <location>
        <begin position="73"/>
        <end position="147"/>
    </location>
</feature>
<dbReference type="RefSeq" id="WP_305172961.1">
    <property type="nucleotide sequence ID" value="NZ_JAUUDS010000003.1"/>
</dbReference>
<name>A0ABT9EJV4_9SPHN</name>
<evidence type="ECO:0000256" key="2">
    <source>
        <dbReference type="SAM" id="SignalP"/>
    </source>
</evidence>
<protein>
    <submittedName>
        <fullName evidence="3">DUF3035 domain-containing protein</fullName>
    </submittedName>
</protein>
<dbReference type="Pfam" id="PF11233">
    <property type="entry name" value="DUF3035"/>
    <property type="match status" value="1"/>
</dbReference>
<sequence>MRNVVILAAGLMLLSGCASSALDRARPDEFAVARQAPLVIPPDYALVPPQPGAARPQDSVGQQQTLDAIFGAAPRSAGENAALDQTGSDAADPGIRSSVGDPGTNVVDKGTTTRDIVAAPAGDGQDARASAGTAPAPAPTATPTPKG</sequence>
<evidence type="ECO:0000313" key="4">
    <source>
        <dbReference type="Proteomes" id="UP001230685"/>
    </source>
</evidence>
<proteinExistence type="predicted"/>
<evidence type="ECO:0000313" key="3">
    <source>
        <dbReference type="EMBL" id="MDP1027249.1"/>
    </source>
</evidence>
<dbReference type="InterPro" id="IPR021395">
    <property type="entry name" value="DUF3035"/>
</dbReference>
<comment type="caution">
    <text evidence="3">The sequence shown here is derived from an EMBL/GenBank/DDBJ whole genome shotgun (WGS) entry which is preliminary data.</text>
</comment>
<keyword evidence="2" id="KW-0732">Signal</keyword>
<keyword evidence="4" id="KW-1185">Reference proteome</keyword>
<feature type="signal peptide" evidence="2">
    <location>
        <begin position="1"/>
        <end position="20"/>
    </location>
</feature>
<dbReference type="EMBL" id="JAUUDS010000003">
    <property type="protein sequence ID" value="MDP1027249.1"/>
    <property type="molecule type" value="Genomic_DNA"/>
</dbReference>